<feature type="domain" description="Periplasmic binding protein" evidence="2">
    <location>
        <begin position="127"/>
        <end position="338"/>
    </location>
</feature>
<reference evidence="3 4" key="1">
    <citation type="submission" date="2019-04" db="EMBL/GenBank/DDBJ databases">
        <authorList>
            <person name="Jiang L."/>
        </authorList>
    </citation>
    <scope>NUCLEOTIDE SEQUENCE [LARGE SCALE GENOMIC DNA]</scope>
    <source>
        <strain evidence="3 4">YIM 131853</strain>
    </source>
</reference>
<name>A0A4V3WSS9_9MICO</name>
<dbReference type="Gene3D" id="3.40.50.2300">
    <property type="match status" value="2"/>
</dbReference>
<dbReference type="SUPFAM" id="SSF53822">
    <property type="entry name" value="Periplasmic binding protein-like I"/>
    <property type="match status" value="1"/>
</dbReference>
<organism evidence="3 4">
    <name type="scientific">Naasia lichenicola</name>
    <dbReference type="NCBI Taxonomy" id="2565933"/>
    <lineage>
        <taxon>Bacteria</taxon>
        <taxon>Bacillati</taxon>
        <taxon>Actinomycetota</taxon>
        <taxon>Actinomycetes</taxon>
        <taxon>Micrococcales</taxon>
        <taxon>Microbacteriaceae</taxon>
        <taxon>Naasia</taxon>
    </lineage>
</organism>
<accession>A0A4V3WSS9</accession>
<evidence type="ECO:0000313" key="4">
    <source>
        <dbReference type="Proteomes" id="UP000309133"/>
    </source>
</evidence>
<evidence type="ECO:0000256" key="1">
    <source>
        <dbReference type="SAM" id="MobiDB-lite"/>
    </source>
</evidence>
<dbReference type="AlphaFoldDB" id="A0A4V3WSS9"/>
<gene>
    <name evidence="3" type="ORF">E6C64_11285</name>
</gene>
<keyword evidence="4" id="KW-1185">Reference proteome</keyword>
<feature type="compositionally biased region" description="Basic residues" evidence="1">
    <location>
        <begin position="1"/>
        <end position="24"/>
    </location>
</feature>
<protein>
    <submittedName>
        <fullName evidence="3">Sugar ABC transporter substrate-binding protein</fullName>
    </submittedName>
</protein>
<dbReference type="InterPro" id="IPR025997">
    <property type="entry name" value="SBP_2_dom"/>
</dbReference>
<dbReference type="InterPro" id="IPR028082">
    <property type="entry name" value="Peripla_BP_I"/>
</dbReference>
<sequence>MSQRRRCSERGASARKHTANHRHTTAPQRSSKERTLINHFAPRSRLPLIALAAGAVFALAGCTSDAPAAPSAGDSSTGVPASVLSDAQSLVDQYSGIPEFEAPGDSFDATPLKGKSILVVVFSQQAAQLVTLADGISAAADAAGLESSSINADGNITAASAAIQQGITQGVDAIILDGVPAQLVVKDIAAAGDKDIPVVASTIGTSYETPGLFGLSSADYVLTGKLMASGAIVKADGEAVTAGTLTFTNPAVPDALTGIQEVFDSCGSACSIVGTTNVEPPDWGTGLSSAASSLINGNPDINTIFAVVDDTMGLLASAGVDATSNTGVTVVAAQGSGAGPLGVVQQGGAFSIDPGQSAAYTGWGAVDQAMRAMLDLEPGEDITPPRYIDTAVLKGLDVADQDAIYGNAYVDGFTELWGLSK</sequence>
<evidence type="ECO:0000259" key="2">
    <source>
        <dbReference type="Pfam" id="PF13407"/>
    </source>
</evidence>
<dbReference type="Pfam" id="PF13407">
    <property type="entry name" value="Peripla_BP_4"/>
    <property type="match status" value="1"/>
</dbReference>
<comment type="caution">
    <text evidence="3">The sequence shown here is derived from an EMBL/GenBank/DDBJ whole genome shotgun (WGS) entry which is preliminary data.</text>
</comment>
<proteinExistence type="predicted"/>
<dbReference type="EMBL" id="SSSM01000005">
    <property type="protein sequence ID" value="THG29297.1"/>
    <property type="molecule type" value="Genomic_DNA"/>
</dbReference>
<feature type="region of interest" description="Disordered" evidence="1">
    <location>
        <begin position="1"/>
        <end position="32"/>
    </location>
</feature>
<dbReference type="Proteomes" id="UP000309133">
    <property type="component" value="Unassembled WGS sequence"/>
</dbReference>
<evidence type="ECO:0000313" key="3">
    <source>
        <dbReference type="EMBL" id="THG29297.1"/>
    </source>
</evidence>